<dbReference type="OrthoDB" id="8532766at2"/>
<evidence type="ECO:0000313" key="3">
    <source>
        <dbReference type="Proteomes" id="UP000000374"/>
    </source>
</evidence>
<sequence length="364" mass="39277">MTGTRPSSTPKTALRHRARWWLAILAVLAFALALLRPGFTWPSRVGTTLLVVDITQSMNVADMHGQPPDGNLPADAAPITRLAYTRALLRRVVRELPCGHSAGVGVFTERKTLVLMAPVEVCAHYAALDDVLTNLDWRMAWAADSHIFYGTYSALEQIRQHWPGTALALFTDGHQAPPIFPGREPRFDRSANTPAGALFGVGGLQPQPVPRTGAQGQTIGYWTQEEAAAFASPGAQPAIPAPDRERMAAAGEDLRNRPQRPPSAGTEHLSWRRDEVLARIAEITGLQVHTASDAGTVVTALQRLPGGATRPQRHELHAPLVLLGALALLAGLLPEWRRQRQPLPGATGAGRRIAPATLSRPTPL</sequence>
<dbReference type="InterPro" id="IPR036465">
    <property type="entry name" value="vWFA_dom_sf"/>
</dbReference>
<dbReference type="KEGG" id="vei:Veis_1820"/>
<dbReference type="Proteomes" id="UP000000374">
    <property type="component" value="Chromosome"/>
</dbReference>
<dbReference type="Gene3D" id="3.40.50.410">
    <property type="entry name" value="von Willebrand factor, type A domain"/>
    <property type="match status" value="1"/>
</dbReference>
<feature type="region of interest" description="Disordered" evidence="1">
    <location>
        <begin position="341"/>
        <end position="364"/>
    </location>
</feature>
<evidence type="ECO:0000256" key="1">
    <source>
        <dbReference type="SAM" id="MobiDB-lite"/>
    </source>
</evidence>
<name>A1WIW6_VEREI</name>
<dbReference type="eggNOG" id="COG2304">
    <property type="taxonomic scope" value="Bacteria"/>
</dbReference>
<protein>
    <recommendedName>
        <fullName evidence="4">MxaL protein</fullName>
    </recommendedName>
</protein>
<gene>
    <name evidence="2" type="ordered locus">Veis_1820</name>
</gene>
<evidence type="ECO:0008006" key="4">
    <source>
        <dbReference type="Google" id="ProtNLM"/>
    </source>
</evidence>
<dbReference type="AlphaFoldDB" id="A1WIW6"/>
<dbReference type="EMBL" id="CP000542">
    <property type="protein sequence ID" value="ABM57573.1"/>
    <property type="molecule type" value="Genomic_DNA"/>
</dbReference>
<keyword evidence="3" id="KW-1185">Reference proteome</keyword>
<dbReference type="HOGENOM" id="CLU_064961_0_0_4"/>
<dbReference type="GeneID" id="76460425"/>
<dbReference type="STRING" id="391735.Veis_1820"/>
<reference evidence="3" key="1">
    <citation type="submission" date="2006-12" db="EMBL/GenBank/DDBJ databases">
        <title>Complete sequence of chromosome 1 of Verminephrobacter eiseniae EF01-2.</title>
        <authorList>
            <person name="Copeland A."/>
            <person name="Lucas S."/>
            <person name="Lapidus A."/>
            <person name="Barry K."/>
            <person name="Detter J.C."/>
            <person name="Glavina del Rio T."/>
            <person name="Dalin E."/>
            <person name="Tice H."/>
            <person name="Pitluck S."/>
            <person name="Chertkov O."/>
            <person name="Brettin T."/>
            <person name="Bruce D."/>
            <person name="Han C."/>
            <person name="Tapia R."/>
            <person name="Gilna P."/>
            <person name="Schmutz J."/>
            <person name="Larimer F."/>
            <person name="Land M."/>
            <person name="Hauser L."/>
            <person name="Kyrpides N."/>
            <person name="Kim E."/>
            <person name="Stahl D."/>
            <person name="Richardson P."/>
        </authorList>
    </citation>
    <scope>NUCLEOTIDE SEQUENCE [LARGE SCALE GENOMIC DNA]</scope>
    <source>
        <strain evidence="3">EF01-2</strain>
    </source>
</reference>
<dbReference type="RefSeq" id="WP_011809579.1">
    <property type="nucleotide sequence ID" value="NC_008786.1"/>
</dbReference>
<evidence type="ECO:0000313" key="2">
    <source>
        <dbReference type="EMBL" id="ABM57573.1"/>
    </source>
</evidence>
<proteinExistence type="predicted"/>
<accession>A1WIW6</accession>
<organism evidence="2 3">
    <name type="scientific">Verminephrobacter eiseniae (strain EF01-2)</name>
    <dbReference type="NCBI Taxonomy" id="391735"/>
    <lineage>
        <taxon>Bacteria</taxon>
        <taxon>Pseudomonadati</taxon>
        <taxon>Pseudomonadota</taxon>
        <taxon>Betaproteobacteria</taxon>
        <taxon>Burkholderiales</taxon>
        <taxon>Comamonadaceae</taxon>
        <taxon>Verminephrobacter</taxon>
    </lineage>
</organism>